<organism evidence="12 13">
    <name type="scientific">Laodelphax striatellus</name>
    <name type="common">Small brown planthopper</name>
    <name type="synonym">Delphax striatella</name>
    <dbReference type="NCBI Taxonomy" id="195883"/>
    <lineage>
        <taxon>Eukaryota</taxon>
        <taxon>Metazoa</taxon>
        <taxon>Ecdysozoa</taxon>
        <taxon>Arthropoda</taxon>
        <taxon>Hexapoda</taxon>
        <taxon>Insecta</taxon>
        <taxon>Pterygota</taxon>
        <taxon>Neoptera</taxon>
        <taxon>Paraneoptera</taxon>
        <taxon>Hemiptera</taxon>
        <taxon>Auchenorrhyncha</taxon>
        <taxon>Fulgoroidea</taxon>
        <taxon>Delphacidae</taxon>
        <taxon>Criomorphinae</taxon>
        <taxon>Laodelphax</taxon>
    </lineage>
</organism>
<dbReference type="SMR" id="A0A482WKW8"/>
<dbReference type="EMBL" id="QKKF02032524">
    <property type="protein sequence ID" value="RZF34164.1"/>
    <property type="molecule type" value="Genomic_DNA"/>
</dbReference>
<dbReference type="SUPFAM" id="SSF48371">
    <property type="entry name" value="ARM repeat"/>
    <property type="match status" value="2"/>
</dbReference>
<evidence type="ECO:0000256" key="5">
    <source>
        <dbReference type="ARBA" id="ARBA00022737"/>
    </source>
</evidence>
<evidence type="ECO:0000256" key="2">
    <source>
        <dbReference type="ARBA" id="ARBA00004496"/>
    </source>
</evidence>
<dbReference type="Proteomes" id="UP000291343">
    <property type="component" value="Unassembled WGS sequence"/>
</dbReference>
<dbReference type="PANTHER" id="PTHR32170">
    <property type="entry name" value="PROTEASOME ACTIVATOR COMPLEX SUBUNIT 4"/>
    <property type="match status" value="1"/>
</dbReference>
<feature type="domain" description="Proteasome activator complex subunit 4-like HEAT repeat-like" evidence="11">
    <location>
        <begin position="1173"/>
        <end position="1458"/>
    </location>
</feature>
<evidence type="ECO:0000256" key="3">
    <source>
        <dbReference type="ARBA" id="ARBA00005739"/>
    </source>
</evidence>
<dbReference type="InterPro" id="IPR035309">
    <property type="entry name" value="PSME4"/>
</dbReference>
<feature type="domain" description="Proteasome activator Blm10 middle HEAT repeats region" evidence="10">
    <location>
        <begin position="324"/>
        <end position="814"/>
    </location>
</feature>
<dbReference type="Pfam" id="PF23096">
    <property type="entry name" value="HEAT_PSME4"/>
    <property type="match status" value="1"/>
</dbReference>
<comment type="caution">
    <text evidence="12">The sequence shown here is derived from an EMBL/GenBank/DDBJ whole genome shotgun (WGS) entry which is preliminary data.</text>
</comment>
<keyword evidence="7" id="KW-0234">DNA repair</keyword>
<name>A0A482WKW8_LAOST</name>
<dbReference type="GO" id="GO:0006281">
    <property type="term" value="P:DNA repair"/>
    <property type="evidence" value="ECO:0007669"/>
    <property type="project" value="UniProtKB-KW"/>
</dbReference>
<proteinExistence type="inferred from homology"/>
<dbReference type="GO" id="GO:0010499">
    <property type="term" value="P:proteasomal ubiquitin-independent protein catabolic process"/>
    <property type="evidence" value="ECO:0007669"/>
    <property type="project" value="TreeGrafter"/>
</dbReference>
<dbReference type="Pfam" id="PF16507">
    <property type="entry name" value="HEAT_PSME4_mid"/>
    <property type="match status" value="1"/>
</dbReference>
<evidence type="ECO:0000256" key="7">
    <source>
        <dbReference type="ARBA" id="ARBA00023204"/>
    </source>
</evidence>
<dbReference type="Gene3D" id="1.25.10.10">
    <property type="entry name" value="Leucine-rich Repeat Variant"/>
    <property type="match status" value="1"/>
</dbReference>
<dbReference type="PANTHER" id="PTHR32170:SF3">
    <property type="entry name" value="PROTEASOME ACTIVATOR COMPLEX SUBUNIT 4"/>
    <property type="match status" value="1"/>
</dbReference>
<dbReference type="STRING" id="195883.A0A482WKW8"/>
<comment type="similarity">
    <text evidence="3">Belongs to the BLM10 family.</text>
</comment>
<dbReference type="InterPro" id="IPR055455">
    <property type="entry name" value="HEAT_PSME4"/>
</dbReference>
<evidence type="ECO:0000259" key="11">
    <source>
        <dbReference type="Pfam" id="PF23096"/>
    </source>
</evidence>
<comment type="subcellular location">
    <subcellularLocation>
        <location evidence="2">Cytoplasm</location>
    </subcellularLocation>
    <subcellularLocation>
        <location evidence="1">Nucleus speckle</location>
    </subcellularLocation>
</comment>
<evidence type="ECO:0008006" key="14">
    <source>
        <dbReference type="Google" id="ProtNLM"/>
    </source>
</evidence>
<sequence length="1830" mass="210672">MQLEDDAEKLNSNDRIQKLGFKPQKEIVYNKLLFYSDSIDDESQQMLSMIKGCIGKSLLLHEVKPGLGFWIVRLNSYIKLYGLKFSKEDHVTFIKLIFSALSIPNLEPVLLERFIRTLNILLKKKEGLSPEDLTLSWQPLYELYKRIFSDSCTKLGMYRYVPSLSSALESLVILARFYFPIEATQEILDEGRPMLCPFDLTMTENGIRFFEWFLPIGLPPDKAHLGYKMWIDELLEFWETCNNFQSWERTMMSLMARLAHHNIGYIDWEKQTPLMFTKFLRSMSLPVEYKQMNTLPKFSKVDVSSISVWIVSTLGGGSSTQRYLEKFMKSLESYFQPANMGWWISRLKDLLCKLAHNFFQRVHRERYKKLTWETPVAAEKKLTDKDITDFVECMKPALLTAMFSRWGSNEIGLAMKNLASLRPELIIPPVIEAMYNTVDSLTEPHKYTAAMQCTASIARPLLEGVKHYPEGPTHVIPLLQASLPGIDPNDVNKCFKTFYFISCFASCITFVDCSSAFEHWNDLTPEEEIVCSATAQMEDFVVQLLDRCFCFIENSSFETTRLEQQDSDKRSRLDSLTETAIASAVGTILNQCSPSIFSVALQKLVTYVESHILETNVSGRYLATLCSVFGKVNSEKTLKSLVPYLCETILTIVGSEDIHKDEQVDKELLYNLVILSELASLKNIRHYLPQIENVLDKILYVPSKDLYLPTCNLLGHLFMSLSSVSILDYSNSSKGPTDDISEVLPIREWGKSGDVNNLNIKWNYPGDDELKEAQRLLIKYLIPELERINKHVSDEDPLSRDELHRSLHTILEVFEGDRFLPNITGKKRDMIHTFIEMADLKVNLGENGFITMPDGSNVKEAIASTVKCLQDKLMKNAEDDTKSLFYVIDIFESLILNCNKSQKMFDAHWKNFQLSKKYFGTHLKGNKKHQRPVLIDRVKLQHIKRSFIARLPLTETHCSILESMLALSVSRYSEVRSKAQSKLIAAMEAYPYSYKLVVPKLIENLQIDPSEEHERFKGTLYVICGMKSNHSNFPILTKLDWEHLSTLWPELVRMKPSEKPSVIRMLENLNEIVHKHFPTASISLEVPESCVTIANQLWRSEPKPTIDHPSTEQIEQALNFSMQKNLDNRNHYLKLVTSLSDAVWNKNLHWRNHTLALELLRDLVHSEISYPSDVVHNCLNSLIHDSLEMRKVAIRCSIFALKQMKRPHLTEDVKTDTPDFVGSSGDNKILFGDRPDNAWLHFKSSKRPKSEKDWDEMRYEHKLYVGYYTWPKVLHSYAPASKQPPLDRSYESLSKSEKEVHDFFSKSENVDKLIRFLSMEEKKGKDKFNGFHFSLFKNLFRNHGDQFLANFKPHLERLVQDKHESSQRCVAEIIAGLVRGSKHWPYKKVEELENYLVPLIRQALNNMTEETVNDWGVSFATCSKNRDPNRQQWLFEVLTEDPLRNESSLIGCGRLYALLGALNQNVWKVPEISHRLLDYIRPHMKHPFQNVRDRLGSVLATILEPDLRTSNDVCRTTSPTVRDFVTFVLPQLNILYTISPEDESSYEAMEVDCDSKDIGIEDKEAAIRLLKTVRKWVIGSLSRSKMSCLPEYFMLFPMVCLMENYENDDELNKVCKYYLASLSQSLVLHHHMPAAVNAISKLSKFKSWSVRKTCLQFLQVFIFHNMATLASCDSWVSELKTVVLSLLKDERIEVRETASQVLSGLIHCEFISVDAQKQLLANFAKHCRIKVDKKAQKTVTNGLIARHAAVLGLCSFINASPYDVPEEVPSILEQLGSHLNDPQPIPSTIRKTLGDFKRTHHDNWSQHKLKFTEEQLCVLTDLNVPPSYYA</sequence>
<dbReference type="InterPro" id="IPR011989">
    <property type="entry name" value="ARM-like"/>
</dbReference>
<dbReference type="InterPro" id="IPR021843">
    <property type="entry name" value="PSME4_C"/>
</dbReference>
<evidence type="ECO:0000256" key="6">
    <source>
        <dbReference type="ARBA" id="ARBA00022763"/>
    </source>
</evidence>
<evidence type="ECO:0000313" key="13">
    <source>
        <dbReference type="Proteomes" id="UP000291343"/>
    </source>
</evidence>
<dbReference type="InParanoid" id="A0A482WKW8"/>
<evidence type="ECO:0000259" key="10">
    <source>
        <dbReference type="Pfam" id="PF16507"/>
    </source>
</evidence>
<evidence type="ECO:0000256" key="8">
    <source>
        <dbReference type="ARBA" id="ARBA00023242"/>
    </source>
</evidence>
<protein>
    <recommendedName>
        <fullName evidence="14">Proteasome activator complex subunit 4 C-terminal domain-containing protein</fullName>
    </recommendedName>
</protein>
<gene>
    <name evidence="12" type="ORF">LSTR_LSTR003574</name>
</gene>
<dbReference type="InterPro" id="IPR032430">
    <property type="entry name" value="Blm10_mid"/>
</dbReference>
<keyword evidence="13" id="KW-1185">Reference proteome</keyword>
<dbReference type="GO" id="GO:0005829">
    <property type="term" value="C:cytosol"/>
    <property type="evidence" value="ECO:0007669"/>
    <property type="project" value="TreeGrafter"/>
</dbReference>
<dbReference type="GO" id="GO:0070628">
    <property type="term" value="F:proteasome binding"/>
    <property type="evidence" value="ECO:0007669"/>
    <property type="project" value="InterPro"/>
</dbReference>
<evidence type="ECO:0000256" key="4">
    <source>
        <dbReference type="ARBA" id="ARBA00022490"/>
    </source>
</evidence>
<keyword evidence="5" id="KW-0677">Repeat</keyword>
<dbReference type="InterPro" id="IPR016024">
    <property type="entry name" value="ARM-type_fold"/>
</dbReference>
<keyword evidence="4" id="KW-0963">Cytoplasm</keyword>
<evidence type="ECO:0000313" key="12">
    <source>
        <dbReference type="EMBL" id="RZF34164.1"/>
    </source>
</evidence>
<dbReference type="OrthoDB" id="17907at2759"/>
<evidence type="ECO:0000259" key="9">
    <source>
        <dbReference type="Pfam" id="PF11919"/>
    </source>
</evidence>
<keyword evidence="8" id="KW-0539">Nucleus</keyword>
<keyword evidence="6" id="KW-0227">DNA damage</keyword>
<feature type="domain" description="Proteasome activator complex subunit 4 C-terminal" evidence="9">
    <location>
        <begin position="1744"/>
        <end position="1830"/>
    </location>
</feature>
<reference evidence="12 13" key="1">
    <citation type="journal article" date="2017" name="Gigascience">
        <title>Genome sequence of the small brown planthopper, Laodelphax striatellus.</title>
        <authorList>
            <person name="Zhu J."/>
            <person name="Jiang F."/>
            <person name="Wang X."/>
            <person name="Yang P."/>
            <person name="Bao Y."/>
            <person name="Zhao W."/>
            <person name="Wang W."/>
            <person name="Lu H."/>
            <person name="Wang Q."/>
            <person name="Cui N."/>
            <person name="Li J."/>
            <person name="Chen X."/>
            <person name="Luo L."/>
            <person name="Yu J."/>
            <person name="Kang L."/>
            <person name="Cui F."/>
        </authorList>
    </citation>
    <scope>NUCLEOTIDE SEQUENCE [LARGE SCALE GENOMIC DNA]</scope>
    <source>
        <strain evidence="12">Lst14</strain>
    </source>
</reference>
<dbReference type="GO" id="GO:0016504">
    <property type="term" value="F:peptidase activator activity"/>
    <property type="evidence" value="ECO:0007669"/>
    <property type="project" value="InterPro"/>
</dbReference>
<evidence type="ECO:0000256" key="1">
    <source>
        <dbReference type="ARBA" id="ARBA00004324"/>
    </source>
</evidence>
<dbReference type="Pfam" id="PF11919">
    <property type="entry name" value="PSME4_C"/>
    <property type="match status" value="1"/>
</dbReference>
<accession>A0A482WKW8</accession>
<dbReference type="GO" id="GO:0016607">
    <property type="term" value="C:nuclear speck"/>
    <property type="evidence" value="ECO:0007669"/>
    <property type="project" value="UniProtKB-SubCell"/>
</dbReference>